<protein>
    <submittedName>
        <fullName evidence="1">Uncharacterized protein</fullName>
    </submittedName>
</protein>
<name>A0ABX2SDH7_9ACTN</name>
<keyword evidence="2" id="KW-1185">Reference proteome</keyword>
<reference evidence="1 2" key="1">
    <citation type="submission" date="2020-07" db="EMBL/GenBank/DDBJ databases">
        <title>Sequencing the genomes of 1000 actinobacteria strains.</title>
        <authorList>
            <person name="Klenk H.-P."/>
        </authorList>
    </citation>
    <scope>NUCLEOTIDE SEQUENCE [LARGE SCALE GENOMIC DNA]</scope>
    <source>
        <strain evidence="1 2">DSM 45117</strain>
    </source>
</reference>
<sequence length="62" mass="6555">MSELTTPWVVRNCQLPGGMHGYVGPAALSDDSRCRSDGGLVIWLVICRLVKGRRAISGGPGS</sequence>
<dbReference type="Proteomes" id="UP000533017">
    <property type="component" value="Unassembled WGS sequence"/>
</dbReference>
<evidence type="ECO:0000313" key="1">
    <source>
        <dbReference type="EMBL" id="NYH87304.1"/>
    </source>
</evidence>
<accession>A0ABX2SDH7</accession>
<evidence type="ECO:0000313" key="2">
    <source>
        <dbReference type="Proteomes" id="UP000533017"/>
    </source>
</evidence>
<gene>
    <name evidence="1" type="ORF">FHR37_006155</name>
</gene>
<dbReference type="EMBL" id="JACBZA010000001">
    <property type="protein sequence ID" value="NYH87304.1"/>
    <property type="molecule type" value="Genomic_DNA"/>
</dbReference>
<comment type="caution">
    <text evidence="1">The sequence shown here is derived from an EMBL/GenBank/DDBJ whole genome shotgun (WGS) entry which is preliminary data.</text>
</comment>
<proteinExistence type="predicted"/>
<dbReference type="RefSeq" id="WP_139239092.1">
    <property type="nucleotide sequence ID" value="NZ_FOOI01000013.1"/>
</dbReference>
<organism evidence="1 2">
    <name type="scientific">Actinopolymorpha cephalotaxi</name>
    <dbReference type="NCBI Taxonomy" id="504797"/>
    <lineage>
        <taxon>Bacteria</taxon>
        <taxon>Bacillati</taxon>
        <taxon>Actinomycetota</taxon>
        <taxon>Actinomycetes</taxon>
        <taxon>Propionibacteriales</taxon>
        <taxon>Actinopolymorphaceae</taxon>
        <taxon>Actinopolymorpha</taxon>
    </lineage>
</organism>